<dbReference type="Proteomes" id="UP001497680">
    <property type="component" value="Unassembled WGS sequence"/>
</dbReference>
<sequence length="577" mass="65532">MYVATGEFRGDPSTPRRCLTFLHTPRPSSSHHVLDRYTKTYQTDNMPDMWLLLAPSELLLQTIESLRDSGDIQALQATARTCRALHQVAEIYLYSNPQFTTLSSFYQFQEAIRTNPKRASYVRDLSLLYSTPRYRDQDFPYLPDLAQFPNLRSFVSESPECQPSSAKATGWALYAGAFMQVFTQASLLNPTINTPRPLQNLKSLTLHWTGEEQRVGEERQRYWAISPACPIFLLPQLQYLEISCARVGQGEPLPLGQAQLPQLSNEQLQFFQGKTSLKSLVFTECVVSVEALHLILSFPSALQRLDLCESYYHRSHGMRTRFAVDDNDAFNRALSQQSESLQHLNVFCNRKFSKRSKELVLTLSNFPVLSHLQLGPNPEHDDDSSNFVLDHPVPPVLTSLRLSEQEIISSTSRTTVDRVLSALSVEDLMKNAEARGLPFTLDVVLRPLKRFTEPPHNPRITSLHLFAARFGGVFAARFGGVFQKLREISSRSSTEPSSELPSLLDNLNPISSRLRILTYKYHHKIPPFLHGERPPRFVVRYDSWHPDKFVDNPYVADTNPPDEDVSSDDADLEGAFT</sequence>
<comment type="caution">
    <text evidence="1">The sequence shown here is derived from an EMBL/GenBank/DDBJ whole genome shotgun (WGS) entry which is preliminary data.</text>
</comment>
<proteinExistence type="predicted"/>
<accession>A0ACC0D131</accession>
<evidence type="ECO:0000313" key="2">
    <source>
        <dbReference type="Proteomes" id="UP001497680"/>
    </source>
</evidence>
<gene>
    <name evidence="1" type="ORF">F4821DRAFT_127712</name>
</gene>
<dbReference type="EMBL" id="MU394315">
    <property type="protein sequence ID" value="KAI6086462.1"/>
    <property type="molecule type" value="Genomic_DNA"/>
</dbReference>
<organism evidence="1 2">
    <name type="scientific">Hypoxylon rubiginosum</name>
    <dbReference type="NCBI Taxonomy" id="110542"/>
    <lineage>
        <taxon>Eukaryota</taxon>
        <taxon>Fungi</taxon>
        <taxon>Dikarya</taxon>
        <taxon>Ascomycota</taxon>
        <taxon>Pezizomycotina</taxon>
        <taxon>Sordariomycetes</taxon>
        <taxon>Xylariomycetidae</taxon>
        <taxon>Xylariales</taxon>
        <taxon>Hypoxylaceae</taxon>
        <taxon>Hypoxylon</taxon>
    </lineage>
</organism>
<reference evidence="1 2" key="1">
    <citation type="journal article" date="2022" name="New Phytol.">
        <title>Ecological generalism drives hyperdiversity of secondary metabolite gene clusters in xylarialean endophytes.</title>
        <authorList>
            <person name="Franco M.E.E."/>
            <person name="Wisecaver J.H."/>
            <person name="Arnold A.E."/>
            <person name="Ju Y.M."/>
            <person name="Slot J.C."/>
            <person name="Ahrendt S."/>
            <person name="Moore L.P."/>
            <person name="Eastman K.E."/>
            <person name="Scott K."/>
            <person name="Konkel Z."/>
            <person name="Mondo S.J."/>
            <person name="Kuo A."/>
            <person name="Hayes R.D."/>
            <person name="Haridas S."/>
            <person name="Andreopoulos B."/>
            <person name="Riley R."/>
            <person name="LaButti K."/>
            <person name="Pangilinan J."/>
            <person name="Lipzen A."/>
            <person name="Amirebrahimi M."/>
            <person name="Yan J."/>
            <person name="Adam C."/>
            <person name="Keymanesh K."/>
            <person name="Ng V."/>
            <person name="Louie K."/>
            <person name="Northen T."/>
            <person name="Drula E."/>
            <person name="Henrissat B."/>
            <person name="Hsieh H.M."/>
            <person name="Youens-Clark K."/>
            <person name="Lutzoni F."/>
            <person name="Miadlikowska J."/>
            <person name="Eastwood D.C."/>
            <person name="Hamelin R.C."/>
            <person name="Grigoriev I.V."/>
            <person name="U'Ren J.M."/>
        </authorList>
    </citation>
    <scope>NUCLEOTIDE SEQUENCE [LARGE SCALE GENOMIC DNA]</scope>
    <source>
        <strain evidence="1 2">ER1909</strain>
    </source>
</reference>
<keyword evidence="2" id="KW-1185">Reference proteome</keyword>
<name>A0ACC0D131_9PEZI</name>
<evidence type="ECO:0000313" key="1">
    <source>
        <dbReference type="EMBL" id="KAI6086462.1"/>
    </source>
</evidence>
<protein>
    <submittedName>
        <fullName evidence="1">Uncharacterized protein</fullName>
    </submittedName>
</protein>